<dbReference type="Proteomes" id="UP000186922">
    <property type="component" value="Unassembled WGS sequence"/>
</dbReference>
<protein>
    <submittedName>
        <fullName evidence="1">Uncharacterized protein</fullName>
    </submittedName>
</protein>
<comment type="caution">
    <text evidence="1">The sequence shown here is derived from an EMBL/GenBank/DDBJ whole genome shotgun (WGS) entry which is preliminary data.</text>
</comment>
<reference evidence="1 2" key="1">
    <citation type="journal article" date="2016" name="Nat. Commun.">
        <title>Extremotolerant tardigrade genome and improved radiotolerance of human cultured cells by tardigrade-unique protein.</title>
        <authorList>
            <person name="Hashimoto T."/>
            <person name="Horikawa D.D."/>
            <person name="Saito Y."/>
            <person name="Kuwahara H."/>
            <person name="Kozuka-Hata H."/>
            <person name="Shin-I T."/>
            <person name="Minakuchi Y."/>
            <person name="Ohishi K."/>
            <person name="Motoyama A."/>
            <person name="Aizu T."/>
            <person name="Enomoto A."/>
            <person name="Kondo K."/>
            <person name="Tanaka S."/>
            <person name="Hara Y."/>
            <person name="Koshikawa S."/>
            <person name="Sagara H."/>
            <person name="Miura T."/>
            <person name="Yokobori S."/>
            <person name="Miyagawa K."/>
            <person name="Suzuki Y."/>
            <person name="Kubo T."/>
            <person name="Oyama M."/>
            <person name="Kohara Y."/>
            <person name="Fujiyama A."/>
            <person name="Arakawa K."/>
            <person name="Katayama T."/>
            <person name="Toyoda A."/>
            <person name="Kunieda T."/>
        </authorList>
    </citation>
    <scope>NUCLEOTIDE SEQUENCE [LARGE SCALE GENOMIC DNA]</scope>
    <source>
        <strain evidence="1 2">YOKOZUNA-1</strain>
    </source>
</reference>
<evidence type="ECO:0000313" key="1">
    <source>
        <dbReference type="EMBL" id="GAU90974.1"/>
    </source>
</evidence>
<sequence>MAKTPETILFETLTGWRTTVTELHESECSPGPTVPSSTLYQLDGKSHQLFGLAIDWIVDRSE</sequence>
<accession>A0A1D1UMN8</accession>
<dbReference type="AlphaFoldDB" id="A0A1D1UMN8"/>
<organism evidence="1 2">
    <name type="scientific">Ramazzottius varieornatus</name>
    <name type="common">Water bear</name>
    <name type="synonym">Tardigrade</name>
    <dbReference type="NCBI Taxonomy" id="947166"/>
    <lineage>
        <taxon>Eukaryota</taxon>
        <taxon>Metazoa</taxon>
        <taxon>Ecdysozoa</taxon>
        <taxon>Tardigrada</taxon>
        <taxon>Eutardigrada</taxon>
        <taxon>Parachela</taxon>
        <taxon>Hypsibioidea</taxon>
        <taxon>Ramazzottiidae</taxon>
        <taxon>Ramazzottius</taxon>
    </lineage>
</organism>
<proteinExistence type="predicted"/>
<dbReference type="EMBL" id="BDGG01000001">
    <property type="protein sequence ID" value="GAU90974.1"/>
    <property type="molecule type" value="Genomic_DNA"/>
</dbReference>
<gene>
    <name evidence="1" type="primary">RvY_03317-1</name>
    <name evidence="1" type="synonym">RvY_03317.1</name>
    <name evidence="1" type="ORF">RvY_03317</name>
</gene>
<name>A0A1D1UMN8_RAMVA</name>
<keyword evidence="2" id="KW-1185">Reference proteome</keyword>
<evidence type="ECO:0000313" key="2">
    <source>
        <dbReference type="Proteomes" id="UP000186922"/>
    </source>
</evidence>